<name>A0A0A9BFI6_ARUDO</name>
<reference evidence="1" key="2">
    <citation type="journal article" date="2015" name="Data Brief">
        <title>Shoot transcriptome of the giant reed, Arundo donax.</title>
        <authorList>
            <person name="Barrero R.A."/>
            <person name="Guerrero F.D."/>
            <person name="Moolhuijzen P."/>
            <person name="Goolsby J.A."/>
            <person name="Tidwell J."/>
            <person name="Bellgard S.E."/>
            <person name="Bellgard M.I."/>
        </authorList>
    </citation>
    <scope>NUCLEOTIDE SEQUENCE</scope>
    <source>
        <tissue evidence="1">Shoot tissue taken approximately 20 cm above the soil surface</tissue>
    </source>
</reference>
<sequence>MCSSPRRRPAPICSSLRRCRLLKSRPLFLRRRRLLTSPSPRARQQFAALPEAPTLLTNARQRRPRRGYRCPRLRSHRRPLLPVLRRP</sequence>
<protein>
    <submittedName>
        <fullName evidence="1">Uncharacterized protein</fullName>
    </submittedName>
</protein>
<organism evidence="1">
    <name type="scientific">Arundo donax</name>
    <name type="common">Giant reed</name>
    <name type="synonym">Donax arundinaceus</name>
    <dbReference type="NCBI Taxonomy" id="35708"/>
    <lineage>
        <taxon>Eukaryota</taxon>
        <taxon>Viridiplantae</taxon>
        <taxon>Streptophyta</taxon>
        <taxon>Embryophyta</taxon>
        <taxon>Tracheophyta</taxon>
        <taxon>Spermatophyta</taxon>
        <taxon>Magnoliopsida</taxon>
        <taxon>Liliopsida</taxon>
        <taxon>Poales</taxon>
        <taxon>Poaceae</taxon>
        <taxon>PACMAD clade</taxon>
        <taxon>Arundinoideae</taxon>
        <taxon>Arundineae</taxon>
        <taxon>Arundo</taxon>
    </lineage>
</organism>
<dbReference type="AlphaFoldDB" id="A0A0A9BFI6"/>
<proteinExistence type="predicted"/>
<dbReference type="EMBL" id="GBRH01239848">
    <property type="protein sequence ID" value="JAD58047.1"/>
    <property type="molecule type" value="Transcribed_RNA"/>
</dbReference>
<reference evidence="1" key="1">
    <citation type="submission" date="2014-09" db="EMBL/GenBank/DDBJ databases">
        <authorList>
            <person name="Magalhaes I.L.F."/>
            <person name="Oliveira U."/>
            <person name="Santos F.R."/>
            <person name="Vidigal T.H.D.A."/>
            <person name="Brescovit A.D."/>
            <person name="Santos A.J."/>
        </authorList>
    </citation>
    <scope>NUCLEOTIDE SEQUENCE</scope>
    <source>
        <tissue evidence="1">Shoot tissue taken approximately 20 cm above the soil surface</tissue>
    </source>
</reference>
<accession>A0A0A9BFI6</accession>
<evidence type="ECO:0000313" key="1">
    <source>
        <dbReference type="EMBL" id="JAD58047.1"/>
    </source>
</evidence>